<evidence type="ECO:0000313" key="3">
    <source>
        <dbReference type="Proteomes" id="UP000282106"/>
    </source>
</evidence>
<dbReference type="InParanoid" id="A0A3N0VDT1"/>
<comment type="caution">
    <text evidence="2">The sequence shown here is derived from an EMBL/GenBank/DDBJ whole genome shotgun (WGS) entry which is preliminary data.</text>
</comment>
<dbReference type="EMBL" id="RJVO01000003">
    <property type="protein sequence ID" value="ROH90804.1"/>
    <property type="molecule type" value="Genomic_DNA"/>
</dbReference>
<gene>
    <name evidence="2" type="ORF">ED208_07375</name>
</gene>
<organism evidence="2 3">
    <name type="scientific">Stagnimonas aquatica</name>
    <dbReference type="NCBI Taxonomy" id="2689987"/>
    <lineage>
        <taxon>Bacteria</taxon>
        <taxon>Pseudomonadati</taxon>
        <taxon>Pseudomonadota</taxon>
        <taxon>Gammaproteobacteria</taxon>
        <taxon>Nevskiales</taxon>
        <taxon>Nevskiaceae</taxon>
        <taxon>Stagnimonas</taxon>
    </lineage>
</organism>
<dbReference type="SUPFAM" id="SSF52091">
    <property type="entry name" value="SpoIIaa-like"/>
    <property type="match status" value="1"/>
</dbReference>
<proteinExistence type="predicted"/>
<sequence>MAAKRSAVAQTSPRTPPAPAGVACIPLGAELGIEEASGLHRQLLGAVDEPGPVELQAGEVRAVHTAALELFCLFCRDRRAAGRETRWSEPSEALRSAATLLGMNSLLGLLALSQDNPAEVAA</sequence>
<dbReference type="Pfam" id="PF13466">
    <property type="entry name" value="STAS_2"/>
    <property type="match status" value="1"/>
</dbReference>
<dbReference type="RefSeq" id="WP_123211258.1">
    <property type="nucleotide sequence ID" value="NZ_RJVO01000003.1"/>
</dbReference>
<dbReference type="Gene3D" id="3.30.750.24">
    <property type="entry name" value="STAS domain"/>
    <property type="match status" value="1"/>
</dbReference>
<evidence type="ECO:0000313" key="2">
    <source>
        <dbReference type="EMBL" id="ROH90804.1"/>
    </source>
</evidence>
<dbReference type="InterPro" id="IPR036513">
    <property type="entry name" value="STAS_dom_sf"/>
</dbReference>
<dbReference type="AlphaFoldDB" id="A0A3N0VDT1"/>
<name>A0A3N0VDT1_9GAMM</name>
<dbReference type="Proteomes" id="UP000282106">
    <property type="component" value="Unassembled WGS sequence"/>
</dbReference>
<evidence type="ECO:0000259" key="1">
    <source>
        <dbReference type="Pfam" id="PF13466"/>
    </source>
</evidence>
<protein>
    <submittedName>
        <fullName evidence="2">STAS domain-containing protein</fullName>
    </submittedName>
</protein>
<reference evidence="2 3" key="1">
    <citation type="submission" date="2018-10" db="EMBL/GenBank/DDBJ databases">
        <authorList>
            <person name="Chen W.-M."/>
        </authorList>
    </citation>
    <scope>NUCLEOTIDE SEQUENCE [LARGE SCALE GENOMIC DNA]</scope>
    <source>
        <strain evidence="2 3">THS-13</strain>
    </source>
</reference>
<keyword evidence="3" id="KW-1185">Reference proteome</keyword>
<dbReference type="InterPro" id="IPR058548">
    <property type="entry name" value="MlaB-like_STAS"/>
</dbReference>
<feature type="domain" description="MlaB-like STAS" evidence="1">
    <location>
        <begin position="27"/>
        <end position="104"/>
    </location>
</feature>
<accession>A0A3N0VDT1</accession>